<dbReference type="AlphaFoldDB" id="A0A0H5ACX1"/>
<dbReference type="Pfam" id="PF07715">
    <property type="entry name" value="Plug"/>
    <property type="match status" value="1"/>
</dbReference>
<comment type="similarity">
    <text evidence="2 14 16">Belongs to the TonB-dependent receptor family.</text>
</comment>
<dbReference type="Gene3D" id="3.55.50.30">
    <property type="match status" value="1"/>
</dbReference>
<evidence type="ECO:0000256" key="15">
    <source>
        <dbReference type="PROSITE-ProRule" id="PRU10144"/>
    </source>
</evidence>
<feature type="chain" id="PRO_5005215277" evidence="18">
    <location>
        <begin position="31"/>
        <end position="809"/>
    </location>
</feature>
<keyword evidence="5" id="KW-0410">Iron transport</keyword>
<dbReference type="Gene3D" id="2.40.170.20">
    <property type="entry name" value="TonB-dependent receptor, beta-barrel domain"/>
    <property type="match status" value="1"/>
</dbReference>
<dbReference type="GO" id="GO:0015891">
    <property type="term" value="P:siderophore transport"/>
    <property type="evidence" value="ECO:0007669"/>
    <property type="project" value="InterPro"/>
</dbReference>
<dbReference type="InterPro" id="IPR010917">
    <property type="entry name" value="TonB_rcpt_CS"/>
</dbReference>
<evidence type="ECO:0000256" key="18">
    <source>
        <dbReference type="SAM" id="SignalP"/>
    </source>
</evidence>
<name>A0A0H5ACX1_9PSED</name>
<keyword evidence="6 14" id="KW-0812">Transmembrane</keyword>
<feature type="short sequence motif" description="TonB C-terminal box" evidence="15">
    <location>
        <begin position="792"/>
        <end position="809"/>
    </location>
</feature>
<evidence type="ECO:0000256" key="9">
    <source>
        <dbReference type="ARBA" id="ARBA00023065"/>
    </source>
</evidence>
<evidence type="ECO:0000313" key="21">
    <source>
        <dbReference type="Proteomes" id="UP000036608"/>
    </source>
</evidence>
<evidence type="ECO:0000256" key="14">
    <source>
        <dbReference type="PROSITE-ProRule" id="PRU01360"/>
    </source>
</evidence>
<gene>
    <name evidence="20" type="ORF">AA957_17780</name>
</gene>
<dbReference type="PANTHER" id="PTHR32552:SF74">
    <property type="entry name" value="HYDROXAMATE SIDEROPHORE RECEPTOR FHUE"/>
    <property type="match status" value="1"/>
</dbReference>
<keyword evidence="4 14" id="KW-1134">Transmembrane beta strand</keyword>
<evidence type="ECO:0000256" key="4">
    <source>
        <dbReference type="ARBA" id="ARBA00022452"/>
    </source>
</evidence>
<keyword evidence="13 14" id="KW-0998">Cell outer membrane</keyword>
<keyword evidence="3 14" id="KW-0813">Transport</keyword>
<comment type="subcellular location">
    <subcellularLocation>
        <location evidence="1 14">Cell outer membrane</location>
        <topology evidence="1 14">Multi-pass membrane protein</topology>
    </subcellularLocation>
</comment>
<dbReference type="InterPro" id="IPR010105">
    <property type="entry name" value="TonB_sidphr_rcpt"/>
</dbReference>
<feature type="compositionally biased region" description="Low complexity" evidence="17">
    <location>
        <begin position="136"/>
        <end position="153"/>
    </location>
</feature>
<evidence type="ECO:0000256" key="16">
    <source>
        <dbReference type="RuleBase" id="RU003357"/>
    </source>
</evidence>
<keyword evidence="12 20" id="KW-0675">Receptor</keyword>
<dbReference type="Pfam" id="PF00593">
    <property type="entry name" value="TonB_dep_Rec_b-barrel"/>
    <property type="match status" value="1"/>
</dbReference>
<dbReference type="OrthoDB" id="8663017at2"/>
<evidence type="ECO:0000256" key="5">
    <source>
        <dbReference type="ARBA" id="ARBA00022496"/>
    </source>
</evidence>
<dbReference type="PANTHER" id="PTHR32552">
    <property type="entry name" value="FERRICHROME IRON RECEPTOR-RELATED"/>
    <property type="match status" value="1"/>
</dbReference>
<dbReference type="InterPro" id="IPR012910">
    <property type="entry name" value="Plug_dom"/>
</dbReference>
<keyword evidence="10 16" id="KW-0798">TonB box</keyword>
<feature type="region of interest" description="Disordered" evidence="17">
    <location>
        <begin position="128"/>
        <end position="153"/>
    </location>
</feature>
<organism evidence="20 21">
    <name type="scientific">Pseudomonas trivialis</name>
    <dbReference type="NCBI Taxonomy" id="200450"/>
    <lineage>
        <taxon>Bacteria</taxon>
        <taxon>Pseudomonadati</taxon>
        <taxon>Pseudomonadota</taxon>
        <taxon>Gammaproteobacteria</taxon>
        <taxon>Pseudomonadales</taxon>
        <taxon>Pseudomonadaceae</taxon>
        <taxon>Pseudomonas</taxon>
    </lineage>
</organism>
<dbReference type="Gene3D" id="2.170.130.10">
    <property type="entry name" value="TonB-dependent receptor, plug domain"/>
    <property type="match status" value="1"/>
</dbReference>
<dbReference type="GO" id="GO:0038023">
    <property type="term" value="F:signaling receptor activity"/>
    <property type="evidence" value="ECO:0007669"/>
    <property type="project" value="InterPro"/>
</dbReference>
<evidence type="ECO:0000256" key="10">
    <source>
        <dbReference type="ARBA" id="ARBA00023077"/>
    </source>
</evidence>
<feature type="signal peptide" evidence="18">
    <location>
        <begin position="1"/>
        <end position="30"/>
    </location>
</feature>
<evidence type="ECO:0000256" key="1">
    <source>
        <dbReference type="ARBA" id="ARBA00004571"/>
    </source>
</evidence>
<evidence type="ECO:0000256" key="6">
    <source>
        <dbReference type="ARBA" id="ARBA00022692"/>
    </source>
</evidence>
<dbReference type="InterPro" id="IPR011662">
    <property type="entry name" value="Secretin/TonB_short_N"/>
</dbReference>
<evidence type="ECO:0000313" key="20">
    <source>
        <dbReference type="EMBL" id="AKS07893.1"/>
    </source>
</evidence>
<dbReference type="KEGG" id="ptv:AA957_17780"/>
<dbReference type="RefSeq" id="WP_049711333.1">
    <property type="nucleotide sequence ID" value="NZ_CP011507.1"/>
</dbReference>
<feature type="domain" description="Secretin/TonB short N-terminal" evidence="19">
    <location>
        <begin position="65"/>
        <end position="116"/>
    </location>
</feature>
<keyword evidence="11 14" id="KW-0472">Membrane</keyword>
<dbReference type="InterPro" id="IPR036942">
    <property type="entry name" value="Beta-barrel_TonB_sf"/>
</dbReference>
<dbReference type="GO" id="GO:0015344">
    <property type="term" value="F:siderophore uptake transmembrane transporter activity"/>
    <property type="evidence" value="ECO:0007669"/>
    <property type="project" value="TreeGrafter"/>
</dbReference>
<dbReference type="SUPFAM" id="SSF56935">
    <property type="entry name" value="Porins"/>
    <property type="match status" value="1"/>
</dbReference>
<sequence>MQYSKVTGFKYLPLAVALMAAGLPLSFAQAATPASSEATNPRLSFDIAAQSLTDALDQFARQSGYQVIYDAAQATGLRSTNLSGEHTPQQALAILTGGTHARYSQPNASSFVIDIPANAGETLQLSPVSISGKAPGSTTEGTGSYTTQSSSSSNRLNIALKETPQSVTVITQQRIADQKLSNLTDAMEATSGITVVREGQGADSDAYYSRGFAISNFEIDGVPTSSRMDNYTQNTAMYDRVEVVRGATGLISGMGQPSATINLIRKRPTATPQASISGEAGSWDRYGTSADVSGPLNDAGNIRGRMVLDYKNQHSWVDRYKQDTNLIYGISEFDLSESTLLTLGFSYQTVHTNAPPRSGFPLFDSAGGRTDFKRSYNTATDWSFYDHDQTSYFASLEHQFDNGWSAKLDFTRTENKFDSAIDFLSGNPDPVTGLGGVVIPNKFQGNPKQNAIDAYVTGPFEFLGREHELIAGMQLSQIRNTNAPDYGGWMRAWTGYNGNIGPIYAWDGNAPTPNFEKKGEEDFKENQYSAYLTSRWRLNDATSLILGGRLINWKQTDDVTYTAAGYDDIHLDRKENGVFIPYGGIVYDLSDMWSVYASYTKIFSPQSDQTVSGSYLAPLEGTGYELGVKGSFNDDMLNASLALFKLEQDNLSQPDGNNLTPTSFQAYKAVQGTTTQGVELELNGELAQGWNVAGGYTYSVSTDADDRRIATQIPRHSVKMFTTYRLSGALDKLTVGGGFNWQSKTGFDLRYYTQDSYAVANLMARYEITPNLSASVNLNNVFDKEYFTTTSAGVYGAPRNLMTGFKYDF</sequence>
<dbReference type="CDD" id="cd01347">
    <property type="entry name" value="ligand_gated_channel"/>
    <property type="match status" value="1"/>
</dbReference>
<dbReference type="PROSITE" id="PS52016">
    <property type="entry name" value="TONB_DEPENDENT_REC_3"/>
    <property type="match status" value="1"/>
</dbReference>
<accession>A0A0H5ACX1</accession>
<evidence type="ECO:0000256" key="8">
    <source>
        <dbReference type="ARBA" id="ARBA00023004"/>
    </source>
</evidence>
<dbReference type="GO" id="GO:0009279">
    <property type="term" value="C:cell outer membrane"/>
    <property type="evidence" value="ECO:0007669"/>
    <property type="project" value="UniProtKB-SubCell"/>
</dbReference>
<keyword evidence="7 18" id="KW-0732">Signal</keyword>
<dbReference type="InterPro" id="IPR000531">
    <property type="entry name" value="Beta-barrel_TonB"/>
</dbReference>
<dbReference type="EMBL" id="CP011507">
    <property type="protein sequence ID" value="AKS07893.1"/>
    <property type="molecule type" value="Genomic_DNA"/>
</dbReference>
<evidence type="ECO:0000256" key="17">
    <source>
        <dbReference type="SAM" id="MobiDB-lite"/>
    </source>
</evidence>
<dbReference type="InterPro" id="IPR039426">
    <property type="entry name" value="TonB-dep_rcpt-like"/>
</dbReference>
<evidence type="ECO:0000256" key="13">
    <source>
        <dbReference type="ARBA" id="ARBA00023237"/>
    </source>
</evidence>
<evidence type="ECO:0000256" key="3">
    <source>
        <dbReference type="ARBA" id="ARBA00022448"/>
    </source>
</evidence>
<evidence type="ECO:0000256" key="2">
    <source>
        <dbReference type="ARBA" id="ARBA00009810"/>
    </source>
</evidence>
<keyword evidence="9" id="KW-0406">Ion transport</keyword>
<dbReference type="SMART" id="SM00965">
    <property type="entry name" value="STN"/>
    <property type="match status" value="1"/>
</dbReference>
<evidence type="ECO:0000256" key="12">
    <source>
        <dbReference type="ARBA" id="ARBA00023170"/>
    </source>
</evidence>
<dbReference type="Proteomes" id="UP000036608">
    <property type="component" value="Chromosome"/>
</dbReference>
<protein>
    <submittedName>
        <fullName evidence="20">Ferric-pseudobactin BN7/BN8 receptor</fullName>
    </submittedName>
</protein>
<proteinExistence type="inferred from homology"/>
<dbReference type="PROSITE" id="PS01156">
    <property type="entry name" value="TONB_DEPENDENT_REC_2"/>
    <property type="match status" value="1"/>
</dbReference>
<dbReference type="FunFam" id="2.170.130.10:FF:000010">
    <property type="entry name" value="Ferripyoverdine receptor"/>
    <property type="match status" value="1"/>
</dbReference>
<evidence type="ECO:0000256" key="11">
    <source>
        <dbReference type="ARBA" id="ARBA00023136"/>
    </source>
</evidence>
<evidence type="ECO:0000256" key="7">
    <source>
        <dbReference type="ARBA" id="ARBA00022729"/>
    </source>
</evidence>
<dbReference type="NCBIfam" id="TIGR01783">
    <property type="entry name" value="TonB-siderophor"/>
    <property type="match status" value="1"/>
</dbReference>
<reference evidence="21" key="2">
    <citation type="submission" date="2015-05" db="EMBL/GenBank/DDBJ databases">
        <authorList>
            <person name="Swarnkar M.K."/>
            <person name="Vyas P."/>
            <person name="Rahi P."/>
            <person name="Thakur R."/>
            <person name="Thakur N."/>
            <person name="Singh A.K."/>
            <person name="Gulati A."/>
        </authorList>
    </citation>
    <scope>NUCLEOTIDE SEQUENCE [LARGE SCALE GENOMIC DNA]</scope>
    <source>
        <strain evidence="21">745</strain>
    </source>
</reference>
<evidence type="ECO:0000259" key="19">
    <source>
        <dbReference type="SMART" id="SM00965"/>
    </source>
</evidence>
<reference evidence="20 21" key="1">
    <citation type="journal article" date="2015" name="Genome Announc.">
        <title>Complete Genome Sequence of the Rhizobacterium Pseudomonas trivialis Strain IHBB745 with Multiple Plant Growth-Promoting Activities and Tolerance to Desiccation and Alkalinity.</title>
        <authorList>
            <person name="Gulati A."/>
            <person name="Swarnkar M.K."/>
            <person name="Vyas P."/>
            <person name="Rahi P."/>
            <person name="Thakur R."/>
            <person name="Thakur N."/>
            <person name="Singh A.K."/>
        </authorList>
    </citation>
    <scope>NUCLEOTIDE SEQUENCE [LARGE SCALE GENOMIC DNA]</scope>
    <source>
        <strain evidence="21">745</strain>
    </source>
</reference>
<keyword evidence="8" id="KW-0408">Iron</keyword>
<dbReference type="InterPro" id="IPR037066">
    <property type="entry name" value="Plug_dom_sf"/>
</dbReference>
<dbReference type="PATRIC" id="fig|200450.3.peg.3653"/>